<proteinExistence type="predicted"/>
<gene>
    <name evidence="1" type="ORF">E2C01_099442</name>
</gene>
<dbReference type="Proteomes" id="UP000324222">
    <property type="component" value="Unassembled WGS sequence"/>
</dbReference>
<organism evidence="1 2">
    <name type="scientific">Portunus trituberculatus</name>
    <name type="common">Swimming crab</name>
    <name type="synonym">Neptunus trituberculatus</name>
    <dbReference type="NCBI Taxonomy" id="210409"/>
    <lineage>
        <taxon>Eukaryota</taxon>
        <taxon>Metazoa</taxon>
        <taxon>Ecdysozoa</taxon>
        <taxon>Arthropoda</taxon>
        <taxon>Crustacea</taxon>
        <taxon>Multicrustacea</taxon>
        <taxon>Malacostraca</taxon>
        <taxon>Eumalacostraca</taxon>
        <taxon>Eucarida</taxon>
        <taxon>Decapoda</taxon>
        <taxon>Pleocyemata</taxon>
        <taxon>Brachyura</taxon>
        <taxon>Eubrachyura</taxon>
        <taxon>Portunoidea</taxon>
        <taxon>Portunidae</taxon>
        <taxon>Portuninae</taxon>
        <taxon>Portunus</taxon>
    </lineage>
</organism>
<evidence type="ECO:0000313" key="2">
    <source>
        <dbReference type="Proteomes" id="UP000324222"/>
    </source>
</evidence>
<sequence>MLPSFSSEGNAQAGFTFAAKPTLQIIVIRTKLWNNIGEAAWFGLVKSGLHGSQLRQERCAGLPIQHLCYLQDGREQEQDYHKGRITV</sequence>
<protein>
    <submittedName>
        <fullName evidence="1">Uncharacterized protein</fullName>
    </submittedName>
</protein>
<dbReference type="EMBL" id="VSRR010137903">
    <property type="protein sequence ID" value="MPD03789.1"/>
    <property type="molecule type" value="Genomic_DNA"/>
</dbReference>
<evidence type="ECO:0000313" key="1">
    <source>
        <dbReference type="EMBL" id="MPD03789.1"/>
    </source>
</evidence>
<keyword evidence="2" id="KW-1185">Reference proteome</keyword>
<comment type="caution">
    <text evidence="1">The sequence shown here is derived from an EMBL/GenBank/DDBJ whole genome shotgun (WGS) entry which is preliminary data.</text>
</comment>
<accession>A0A5B7KFE6</accession>
<name>A0A5B7KFE6_PORTR</name>
<dbReference type="AlphaFoldDB" id="A0A5B7KFE6"/>
<reference evidence="1 2" key="1">
    <citation type="submission" date="2019-05" db="EMBL/GenBank/DDBJ databases">
        <title>Another draft genome of Portunus trituberculatus and its Hox gene families provides insights of decapod evolution.</title>
        <authorList>
            <person name="Jeong J.-H."/>
            <person name="Song I."/>
            <person name="Kim S."/>
            <person name="Choi T."/>
            <person name="Kim D."/>
            <person name="Ryu S."/>
            <person name="Kim W."/>
        </authorList>
    </citation>
    <scope>NUCLEOTIDE SEQUENCE [LARGE SCALE GENOMIC DNA]</scope>
    <source>
        <tissue evidence="1">Muscle</tissue>
    </source>
</reference>